<evidence type="ECO:0000313" key="3">
    <source>
        <dbReference type="Proteomes" id="UP000092993"/>
    </source>
</evidence>
<sequence>MLKCSSMGPATSPDVQVSQKHAHKADPFTMKAPKCTPVEKASLKLQRKARSDAYSEALAEAREVVLQQAAHMQEQFGTHDISYYLKTIMQQARMVSKQRKVNRWNIFLSQEVKKHNNGLPSNERRVRTSDPEVAKEISAHWKVMSKEEHEALMEDGVKNMANHRKMRAFVPHNTLLSAYHDAHVTLNDVEHELTVLNSCTDMDVLLFTVRSNAQHYNKPYIFCSNHHLAEFVKLVTKASVQELALKMEGYCISGIFLTTI</sequence>
<comment type="caution">
    <text evidence="2">The sequence shown here is derived from an EMBL/GenBank/DDBJ whole genome shotgun (WGS) entry which is preliminary data.</text>
</comment>
<gene>
    <name evidence="2" type="ORF">A0H81_07734</name>
</gene>
<dbReference type="STRING" id="5627.A0A1C7M7H6"/>
<dbReference type="InterPro" id="IPR036910">
    <property type="entry name" value="HMG_box_dom_sf"/>
</dbReference>
<evidence type="ECO:0000256" key="1">
    <source>
        <dbReference type="SAM" id="MobiDB-lite"/>
    </source>
</evidence>
<dbReference type="OMA" id="HEALMED"/>
<reference evidence="2 3" key="1">
    <citation type="submission" date="2016-03" db="EMBL/GenBank/DDBJ databases">
        <title>Whole genome sequencing of Grifola frondosa 9006-11.</title>
        <authorList>
            <person name="Min B."/>
            <person name="Park H."/>
            <person name="Kim J.-G."/>
            <person name="Cho H."/>
            <person name="Oh Y.-L."/>
            <person name="Kong W.-S."/>
            <person name="Choi I.-G."/>
        </authorList>
    </citation>
    <scope>NUCLEOTIDE SEQUENCE [LARGE SCALE GENOMIC DNA]</scope>
    <source>
        <strain evidence="2 3">9006-11</strain>
    </source>
</reference>
<name>A0A1C7M7H6_GRIFR</name>
<organism evidence="2 3">
    <name type="scientific">Grifola frondosa</name>
    <name type="common">Maitake</name>
    <name type="synonym">Polyporus frondosus</name>
    <dbReference type="NCBI Taxonomy" id="5627"/>
    <lineage>
        <taxon>Eukaryota</taxon>
        <taxon>Fungi</taxon>
        <taxon>Dikarya</taxon>
        <taxon>Basidiomycota</taxon>
        <taxon>Agaricomycotina</taxon>
        <taxon>Agaricomycetes</taxon>
        <taxon>Polyporales</taxon>
        <taxon>Grifolaceae</taxon>
        <taxon>Grifola</taxon>
    </lineage>
</organism>
<keyword evidence="3" id="KW-1185">Reference proteome</keyword>
<feature type="region of interest" description="Disordered" evidence="1">
    <location>
        <begin position="1"/>
        <end position="31"/>
    </location>
</feature>
<dbReference type="EMBL" id="LUGG01000009">
    <property type="protein sequence ID" value="OBZ72319.1"/>
    <property type="molecule type" value="Genomic_DNA"/>
</dbReference>
<dbReference type="AlphaFoldDB" id="A0A1C7M7H6"/>
<evidence type="ECO:0000313" key="2">
    <source>
        <dbReference type="EMBL" id="OBZ72319.1"/>
    </source>
</evidence>
<proteinExistence type="predicted"/>
<accession>A0A1C7M7H6</accession>
<dbReference type="Proteomes" id="UP000092993">
    <property type="component" value="Unassembled WGS sequence"/>
</dbReference>
<protein>
    <submittedName>
        <fullName evidence="2">Uncharacterized protein</fullName>
    </submittedName>
</protein>
<dbReference type="Gene3D" id="1.10.30.10">
    <property type="entry name" value="High mobility group box domain"/>
    <property type="match status" value="1"/>
</dbReference>
<dbReference type="OrthoDB" id="3267359at2759"/>